<dbReference type="AlphaFoldDB" id="A0A4R0PXS1"/>
<comment type="pathway">
    <text evidence="1">Cell wall biogenesis; peptidoglycan recycling.</text>
</comment>
<dbReference type="Gene3D" id="3.30.420.40">
    <property type="match status" value="2"/>
</dbReference>
<dbReference type="GO" id="GO:0006040">
    <property type="term" value="P:amino sugar metabolic process"/>
    <property type="evidence" value="ECO:0007669"/>
    <property type="project" value="InterPro"/>
</dbReference>
<dbReference type="EMBL" id="SJSO01000005">
    <property type="protein sequence ID" value="TCD27744.1"/>
    <property type="molecule type" value="Genomic_DNA"/>
</dbReference>
<comment type="pathway">
    <text evidence="1">Amino-sugar metabolism; 1,6-anhydro-N-acetylmuramate degradation.</text>
</comment>
<dbReference type="GO" id="GO:0016773">
    <property type="term" value="F:phosphotransferase activity, alcohol group as acceptor"/>
    <property type="evidence" value="ECO:0007669"/>
    <property type="project" value="UniProtKB-UniRule"/>
</dbReference>
<dbReference type="UniPathway" id="UPA00343"/>
<dbReference type="Pfam" id="PF03702">
    <property type="entry name" value="AnmK"/>
    <property type="match status" value="1"/>
</dbReference>
<sequence length="398" mass="43466">MNTQIEKLYSKAGKSARLIIGLMSGTSMDGLDIVLCLVKGSGADTDIQILKFKTGDYTDDFRAKIKAIFSKKEVDLQLVCLMNEHIANTHAELINEALKEWGYQNEAIDFIASHGQTIFHAPKSLHQLADYPNGTLQIGDGDHIALRTGIITLSDFRQKHLAAGGEGAPLAVYGDYLMFSKAGEDRVMLNIGGIANFTYLPGSTDASEIFSTDVGPGNTLMDQYVQKHFNQFYDKNAAVALAGELNSRLLSALLNCSFFDLDFPKTTGPELFNLEYLISAQEQSLTRDLRKEDVMATLCHFSAETIASAIKRCFGDKAKAQVFMSGGGMHNPLLVQLLQTKLPFCKFLTTDDLNINPDAKEAVLFAVLANETLCGKPINFGNRQGVPSVCMGKISLPS</sequence>
<dbReference type="OrthoDB" id="9763949at2"/>
<dbReference type="SUPFAM" id="SSF53067">
    <property type="entry name" value="Actin-like ATPase domain"/>
    <property type="match status" value="1"/>
</dbReference>
<dbReference type="RefSeq" id="WP_131528745.1">
    <property type="nucleotide sequence ID" value="NZ_SJSO01000005.1"/>
</dbReference>
<evidence type="ECO:0000313" key="3">
    <source>
        <dbReference type="Proteomes" id="UP000293925"/>
    </source>
</evidence>
<keyword evidence="1" id="KW-0119">Carbohydrate metabolism</keyword>
<accession>A0A4R0PXS1</accession>
<keyword evidence="1" id="KW-0067">ATP-binding</keyword>
<proteinExistence type="inferred from homology"/>
<dbReference type="GO" id="GO:0009254">
    <property type="term" value="P:peptidoglycan turnover"/>
    <property type="evidence" value="ECO:0007669"/>
    <property type="project" value="UniProtKB-UniRule"/>
</dbReference>
<dbReference type="Proteomes" id="UP000293925">
    <property type="component" value="Unassembled WGS sequence"/>
</dbReference>
<comment type="function">
    <text evidence="1">Catalyzes the specific phosphorylation of 1,6-anhydro-N-acetylmuramic acid (anhMurNAc) with the simultaneous cleavage of the 1,6-anhydro ring, generating MurNAc-6-P. Is required for the utilization of anhMurNAc either imported from the medium or derived from its own cell wall murein, and thus plays a role in cell wall recycling.</text>
</comment>
<feature type="binding site" evidence="1">
    <location>
        <begin position="25"/>
        <end position="32"/>
    </location>
    <ligand>
        <name>ATP</name>
        <dbReference type="ChEBI" id="CHEBI:30616"/>
    </ligand>
</feature>
<keyword evidence="1 2" id="KW-0808">Transferase</keyword>
<comment type="similarity">
    <text evidence="1">Belongs to the anhydro-N-acetylmuramic acid kinase family.</text>
</comment>
<organism evidence="2 3">
    <name type="scientific">Pedobacter psychrodurus</name>
    <dbReference type="NCBI Taxonomy" id="2530456"/>
    <lineage>
        <taxon>Bacteria</taxon>
        <taxon>Pseudomonadati</taxon>
        <taxon>Bacteroidota</taxon>
        <taxon>Sphingobacteriia</taxon>
        <taxon>Sphingobacteriales</taxon>
        <taxon>Sphingobacteriaceae</taxon>
        <taxon>Pedobacter</taxon>
    </lineage>
</organism>
<comment type="catalytic activity">
    <reaction evidence="1">
        <text>1,6-anhydro-N-acetyl-beta-muramate + ATP + H2O = N-acetyl-D-muramate 6-phosphate + ADP + H(+)</text>
        <dbReference type="Rhea" id="RHEA:24952"/>
        <dbReference type="ChEBI" id="CHEBI:15377"/>
        <dbReference type="ChEBI" id="CHEBI:15378"/>
        <dbReference type="ChEBI" id="CHEBI:30616"/>
        <dbReference type="ChEBI" id="CHEBI:58690"/>
        <dbReference type="ChEBI" id="CHEBI:58722"/>
        <dbReference type="ChEBI" id="CHEBI:456216"/>
        <dbReference type="EC" id="2.7.1.170"/>
    </reaction>
</comment>
<name>A0A4R0PXS1_9SPHI</name>
<dbReference type="UniPathway" id="UPA00544"/>
<reference evidence="2 3" key="1">
    <citation type="submission" date="2019-02" db="EMBL/GenBank/DDBJ databases">
        <title>Pedobacter sp. RP-3-21 sp. nov., isolated from Arctic soil.</title>
        <authorList>
            <person name="Dahal R.H."/>
        </authorList>
    </citation>
    <scope>NUCLEOTIDE SEQUENCE [LARGE SCALE GENOMIC DNA]</scope>
    <source>
        <strain evidence="2 3">RP-3-21</strain>
    </source>
</reference>
<keyword evidence="1" id="KW-0547">Nucleotide-binding</keyword>
<dbReference type="GO" id="GO:0097175">
    <property type="term" value="P:1,6-anhydro-N-acetyl-beta-muramic acid catabolic process"/>
    <property type="evidence" value="ECO:0007669"/>
    <property type="project" value="UniProtKB-UniRule"/>
</dbReference>
<dbReference type="PANTHER" id="PTHR30605:SF0">
    <property type="entry name" value="ANHYDRO-N-ACETYLMURAMIC ACID KINASE"/>
    <property type="match status" value="1"/>
</dbReference>
<keyword evidence="3" id="KW-1185">Reference proteome</keyword>
<dbReference type="InterPro" id="IPR005338">
    <property type="entry name" value="Anhydro_N_Ac-Mur_kinase"/>
</dbReference>
<keyword evidence="1 2" id="KW-0418">Kinase</keyword>
<dbReference type="HAMAP" id="MF_01270">
    <property type="entry name" value="AnhMurNAc_kinase"/>
    <property type="match status" value="1"/>
</dbReference>
<dbReference type="InterPro" id="IPR043129">
    <property type="entry name" value="ATPase_NBD"/>
</dbReference>
<protein>
    <recommendedName>
        <fullName evidence="1">Anhydro-N-acetylmuramic acid kinase</fullName>
        <ecNumber evidence="1">2.7.1.170</ecNumber>
    </recommendedName>
    <alternativeName>
        <fullName evidence="1">AnhMurNAc kinase</fullName>
    </alternativeName>
</protein>
<evidence type="ECO:0000313" key="2">
    <source>
        <dbReference type="EMBL" id="TCD27744.1"/>
    </source>
</evidence>
<gene>
    <name evidence="1" type="primary">anmK</name>
    <name evidence="2" type="ORF">EZ456_07275</name>
</gene>
<dbReference type="CDD" id="cd24050">
    <property type="entry name" value="ASKHA_NBD_ANMK"/>
    <property type="match status" value="1"/>
</dbReference>
<dbReference type="NCBIfam" id="NF007149">
    <property type="entry name" value="PRK09585.3-4"/>
    <property type="match status" value="1"/>
</dbReference>
<comment type="caution">
    <text evidence="2">The sequence shown here is derived from an EMBL/GenBank/DDBJ whole genome shotgun (WGS) entry which is preliminary data.</text>
</comment>
<dbReference type="PANTHER" id="PTHR30605">
    <property type="entry name" value="ANHYDRO-N-ACETYLMURAMIC ACID KINASE"/>
    <property type="match status" value="1"/>
</dbReference>
<dbReference type="EC" id="2.7.1.170" evidence="1"/>
<evidence type="ECO:0000256" key="1">
    <source>
        <dbReference type="HAMAP-Rule" id="MF_01270"/>
    </source>
</evidence>
<dbReference type="GO" id="GO:0005524">
    <property type="term" value="F:ATP binding"/>
    <property type="evidence" value="ECO:0007669"/>
    <property type="project" value="UniProtKB-UniRule"/>
</dbReference>
<dbReference type="GO" id="GO:0016301">
    <property type="term" value="F:kinase activity"/>
    <property type="evidence" value="ECO:0007669"/>
    <property type="project" value="UniProtKB-KW"/>
</dbReference>